<name>A0A8B7NIU5_HYAAZ</name>
<feature type="transmembrane region" description="Helical" evidence="1">
    <location>
        <begin position="214"/>
        <end position="234"/>
    </location>
</feature>
<keyword evidence="2" id="KW-1185">Reference proteome</keyword>
<evidence type="ECO:0000313" key="3">
    <source>
        <dbReference type="RefSeq" id="XP_018013567.1"/>
    </source>
</evidence>
<reference evidence="3" key="1">
    <citation type="submission" date="2025-08" db="UniProtKB">
        <authorList>
            <consortium name="RefSeq"/>
        </authorList>
    </citation>
    <scope>IDENTIFICATION</scope>
    <source>
        <tissue evidence="3">Whole organism</tissue>
    </source>
</reference>
<keyword evidence="1" id="KW-0812">Transmembrane</keyword>
<dbReference type="GO" id="GO:0008028">
    <property type="term" value="F:monocarboxylic acid transmembrane transporter activity"/>
    <property type="evidence" value="ECO:0007669"/>
    <property type="project" value="TreeGrafter"/>
</dbReference>
<evidence type="ECO:0000313" key="2">
    <source>
        <dbReference type="Proteomes" id="UP000694843"/>
    </source>
</evidence>
<dbReference type="KEGG" id="hazt:108670606"/>
<sequence>MENKQKFLAVDSKAFEGDAENEKKKSWSEGDLVLSEVGPPPPRRATIADELRDKGYAWLVVAVMFILNVITAGYMKSFGVIYNAIEIAYPHTSATAGGVMVALLSGCRNFLTPAFGAASVHFGARPVMMFGIVLCSGGLFASFFCESVASLALTLGAMMGAGMCAEGIGQVVVMPEYFRNKKELANSIRVAGHPLGGAAFPFFFVPIFEHFGLKLTFIILSALFAQLGVFVFLIRPFSVHVKMAEVKKLRRENASRRSSNYQITMTDDEVLQEKPIKAKKLDLKLFSNPIYLTHICAIVGLSAALPHAHYFVAVYGKSIGFTLEQNSILLAYQSVFDGVTRLILGYVLDRRVFKKTHCLATCLIVAGIGTTAIPASTDFWVVLFNFSIFSIGSSGYFAIINVILIDQFGGHNVASSWGFIRMIQGALNFIYPPLLGYLMDVTGSCVLTFIIMGIGMSCAGLFIASQPLVARAAKIDMTFY</sequence>
<organism evidence="2 3">
    <name type="scientific">Hyalella azteca</name>
    <name type="common">Amphipod</name>
    <dbReference type="NCBI Taxonomy" id="294128"/>
    <lineage>
        <taxon>Eukaryota</taxon>
        <taxon>Metazoa</taxon>
        <taxon>Ecdysozoa</taxon>
        <taxon>Arthropoda</taxon>
        <taxon>Crustacea</taxon>
        <taxon>Multicrustacea</taxon>
        <taxon>Malacostraca</taxon>
        <taxon>Eumalacostraca</taxon>
        <taxon>Peracarida</taxon>
        <taxon>Amphipoda</taxon>
        <taxon>Senticaudata</taxon>
        <taxon>Talitrida</taxon>
        <taxon>Talitroidea</taxon>
        <taxon>Hyalellidae</taxon>
        <taxon>Hyalella</taxon>
    </lineage>
</organism>
<dbReference type="PANTHER" id="PTHR11360">
    <property type="entry name" value="MONOCARBOXYLATE TRANSPORTER"/>
    <property type="match status" value="1"/>
</dbReference>
<proteinExistence type="predicted"/>
<evidence type="ECO:0000256" key="1">
    <source>
        <dbReference type="SAM" id="Phobius"/>
    </source>
</evidence>
<dbReference type="AlphaFoldDB" id="A0A8B7NIU5"/>
<feature type="transmembrane region" description="Helical" evidence="1">
    <location>
        <begin position="289"/>
        <end position="310"/>
    </location>
</feature>
<feature type="transmembrane region" description="Helical" evidence="1">
    <location>
        <begin position="190"/>
        <end position="208"/>
    </location>
</feature>
<keyword evidence="1" id="KW-1133">Transmembrane helix</keyword>
<dbReference type="InterPro" id="IPR036259">
    <property type="entry name" value="MFS_trans_sf"/>
</dbReference>
<dbReference type="OrthoDB" id="6354858at2759"/>
<dbReference type="Proteomes" id="UP000694843">
    <property type="component" value="Unplaced"/>
</dbReference>
<feature type="transmembrane region" description="Helical" evidence="1">
    <location>
        <begin position="441"/>
        <end position="464"/>
    </location>
</feature>
<protein>
    <submittedName>
        <fullName evidence="3">Monocarboxylate transporter 2 isoform X1</fullName>
    </submittedName>
</protein>
<feature type="transmembrane region" description="Helical" evidence="1">
    <location>
        <begin position="127"/>
        <end position="149"/>
    </location>
</feature>
<dbReference type="GeneID" id="108670606"/>
<dbReference type="Pfam" id="PF07690">
    <property type="entry name" value="MFS_1"/>
    <property type="match status" value="1"/>
</dbReference>
<dbReference type="Gene3D" id="1.20.1250.20">
    <property type="entry name" value="MFS general substrate transporter like domains"/>
    <property type="match status" value="1"/>
</dbReference>
<dbReference type="SUPFAM" id="SSF103473">
    <property type="entry name" value="MFS general substrate transporter"/>
    <property type="match status" value="1"/>
</dbReference>
<dbReference type="InterPro" id="IPR050327">
    <property type="entry name" value="Proton-linked_MCT"/>
</dbReference>
<feature type="transmembrane region" description="Helical" evidence="1">
    <location>
        <begin position="56"/>
        <end position="75"/>
    </location>
</feature>
<dbReference type="OMA" id="EAAWPFE"/>
<feature type="transmembrane region" description="Helical" evidence="1">
    <location>
        <begin position="417"/>
        <end position="435"/>
    </location>
</feature>
<dbReference type="RefSeq" id="XP_018013567.1">
    <property type="nucleotide sequence ID" value="XM_018158078.2"/>
</dbReference>
<feature type="transmembrane region" description="Helical" evidence="1">
    <location>
        <begin position="155"/>
        <end position="178"/>
    </location>
</feature>
<dbReference type="InterPro" id="IPR011701">
    <property type="entry name" value="MFS"/>
</dbReference>
<feature type="transmembrane region" description="Helical" evidence="1">
    <location>
        <begin position="356"/>
        <end position="373"/>
    </location>
</feature>
<feature type="transmembrane region" description="Helical" evidence="1">
    <location>
        <begin position="379"/>
        <end position="405"/>
    </location>
</feature>
<dbReference type="PANTHER" id="PTHR11360:SF306">
    <property type="entry name" value="RE01051P"/>
    <property type="match status" value="1"/>
</dbReference>
<keyword evidence="1" id="KW-0472">Membrane</keyword>
<accession>A0A8B7NIU5</accession>
<gene>
    <name evidence="3" type="primary">LOC108670606</name>
</gene>